<accession>A0A8B6F8K7</accession>
<proteinExistence type="predicted"/>
<protein>
    <submittedName>
        <fullName evidence="3">Uncharacterized protein</fullName>
    </submittedName>
</protein>
<feature type="signal peptide" evidence="2">
    <location>
        <begin position="1"/>
        <end position="18"/>
    </location>
</feature>
<sequence>MLMYLKLTAFLFIVETLAVGKSTEFVTSCFTGNDLTTLKNESCGENITHCYYTVTIPEKSLTYNKEHSKHDLVYNMSCDFLSVCNKSLENQYVEISNFTKNGTTHQYCCNTNNCNKPVNTDNIKKKCYNVYKHDNISEGSIKECLYSDSQCSSFTRHLESGEKIQYYSCGHNLGLFNISCGSSQENHCKNVSVPVGGVETKAELCCCYGDLCMTPPFNYSNSNMALNLTSNGTIWIADNKIEHPTPKNKKYTDWLFYGGLIAAALLIVLIIVAAIIVGVKCRKKKETNRLMLAYTRIAADETPDDDADVRMLLG</sequence>
<keyword evidence="2" id="KW-0732">Signal</keyword>
<evidence type="ECO:0000256" key="2">
    <source>
        <dbReference type="SAM" id="SignalP"/>
    </source>
</evidence>
<keyword evidence="1" id="KW-1133">Transmembrane helix</keyword>
<keyword evidence="1" id="KW-0812">Transmembrane</keyword>
<evidence type="ECO:0000313" key="3">
    <source>
        <dbReference type="EMBL" id="VDI46235.1"/>
    </source>
</evidence>
<keyword evidence="4" id="KW-1185">Reference proteome</keyword>
<dbReference type="Proteomes" id="UP000596742">
    <property type="component" value="Unassembled WGS sequence"/>
</dbReference>
<comment type="caution">
    <text evidence="3">The sequence shown here is derived from an EMBL/GenBank/DDBJ whole genome shotgun (WGS) entry which is preliminary data.</text>
</comment>
<reference evidence="3" key="1">
    <citation type="submission" date="2018-11" db="EMBL/GenBank/DDBJ databases">
        <authorList>
            <person name="Alioto T."/>
            <person name="Alioto T."/>
        </authorList>
    </citation>
    <scope>NUCLEOTIDE SEQUENCE</scope>
</reference>
<dbReference type="OrthoDB" id="6076476at2759"/>
<evidence type="ECO:0000313" key="4">
    <source>
        <dbReference type="Proteomes" id="UP000596742"/>
    </source>
</evidence>
<dbReference type="AlphaFoldDB" id="A0A8B6F8K7"/>
<name>A0A8B6F8K7_MYTGA</name>
<evidence type="ECO:0000256" key="1">
    <source>
        <dbReference type="SAM" id="Phobius"/>
    </source>
</evidence>
<feature type="chain" id="PRO_5032650039" evidence="2">
    <location>
        <begin position="19"/>
        <end position="314"/>
    </location>
</feature>
<dbReference type="EMBL" id="UYJE01006468">
    <property type="protein sequence ID" value="VDI46235.1"/>
    <property type="molecule type" value="Genomic_DNA"/>
</dbReference>
<organism evidence="3 4">
    <name type="scientific">Mytilus galloprovincialis</name>
    <name type="common">Mediterranean mussel</name>
    <dbReference type="NCBI Taxonomy" id="29158"/>
    <lineage>
        <taxon>Eukaryota</taxon>
        <taxon>Metazoa</taxon>
        <taxon>Spiralia</taxon>
        <taxon>Lophotrochozoa</taxon>
        <taxon>Mollusca</taxon>
        <taxon>Bivalvia</taxon>
        <taxon>Autobranchia</taxon>
        <taxon>Pteriomorphia</taxon>
        <taxon>Mytilida</taxon>
        <taxon>Mytiloidea</taxon>
        <taxon>Mytilidae</taxon>
        <taxon>Mytilinae</taxon>
        <taxon>Mytilus</taxon>
    </lineage>
</organism>
<gene>
    <name evidence="3" type="ORF">MGAL_10B025449</name>
</gene>
<feature type="transmembrane region" description="Helical" evidence="1">
    <location>
        <begin position="254"/>
        <end position="279"/>
    </location>
</feature>
<keyword evidence="1" id="KW-0472">Membrane</keyword>